<name>A0AAV7IKH9_COTGL</name>
<dbReference type="AlphaFoldDB" id="A0AAV7IKH9"/>
<dbReference type="EMBL" id="JAHXZJ010001492">
    <property type="protein sequence ID" value="KAH0552491.1"/>
    <property type="molecule type" value="Genomic_DNA"/>
</dbReference>
<evidence type="ECO:0000313" key="3">
    <source>
        <dbReference type="Proteomes" id="UP000826195"/>
    </source>
</evidence>
<feature type="region of interest" description="Disordered" evidence="1">
    <location>
        <begin position="11"/>
        <end position="126"/>
    </location>
</feature>
<reference evidence="2 3" key="1">
    <citation type="journal article" date="2021" name="J. Hered.">
        <title>A chromosome-level genome assembly of the parasitoid wasp, Cotesia glomerata (Hymenoptera: Braconidae).</title>
        <authorList>
            <person name="Pinto B.J."/>
            <person name="Weis J.J."/>
            <person name="Gamble T."/>
            <person name="Ode P.J."/>
            <person name="Paul R."/>
            <person name="Zaspel J.M."/>
        </authorList>
    </citation>
    <scope>NUCLEOTIDE SEQUENCE [LARGE SCALE GENOMIC DNA]</scope>
    <source>
        <strain evidence="2">CgM1</strain>
    </source>
</reference>
<feature type="compositionally biased region" description="Polar residues" evidence="1">
    <location>
        <begin position="11"/>
        <end position="28"/>
    </location>
</feature>
<keyword evidence="3" id="KW-1185">Reference proteome</keyword>
<feature type="compositionally biased region" description="Basic and acidic residues" evidence="1">
    <location>
        <begin position="91"/>
        <end position="100"/>
    </location>
</feature>
<dbReference type="Proteomes" id="UP000826195">
    <property type="component" value="Unassembled WGS sequence"/>
</dbReference>
<organism evidence="2 3">
    <name type="scientific">Cotesia glomerata</name>
    <name type="common">Lepidopteran parasitic wasp</name>
    <name type="synonym">Apanteles glomeratus</name>
    <dbReference type="NCBI Taxonomy" id="32391"/>
    <lineage>
        <taxon>Eukaryota</taxon>
        <taxon>Metazoa</taxon>
        <taxon>Ecdysozoa</taxon>
        <taxon>Arthropoda</taxon>
        <taxon>Hexapoda</taxon>
        <taxon>Insecta</taxon>
        <taxon>Pterygota</taxon>
        <taxon>Neoptera</taxon>
        <taxon>Endopterygota</taxon>
        <taxon>Hymenoptera</taxon>
        <taxon>Apocrita</taxon>
        <taxon>Ichneumonoidea</taxon>
        <taxon>Braconidae</taxon>
        <taxon>Microgastrinae</taxon>
        <taxon>Cotesia</taxon>
    </lineage>
</organism>
<evidence type="ECO:0000256" key="1">
    <source>
        <dbReference type="SAM" id="MobiDB-lite"/>
    </source>
</evidence>
<evidence type="ECO:0000313" key="2">
    <source>
        <dbReference type="EMBL" id="KAH0552491.1"/>
    </source>
</evidence>
<feature type="compositionally biased region" description="Basic residues" evidence="1">
    <location>
        <begin position="80"/>
        <end position="90"/>
    </location>
</feature>
<proteinExistence type="predicted"/>
<comment type="caution">
    <text evidence="2">The sequence shown here is derived from an EMBL/GenBank/DDBJ whole genome shotgun (WGS) entry which is preliminary data.</text>
</comment>
<sequence>MYCTCKINLNADASSRNPVEPVNVTTRAQKAREELEEELPPLRNHYKKPAVVISKTSLQEKEPTVGTPKTPLQGTVGAPAKKRGRPPKHREKPDGKRIDPNKVMPSLDPDVNVESDSTSDDKYSSCESDSSIEIANELKKKQDTGQVYWTKKGNTYYFVLVIRGTSGELIIRVRSNIAKCLVKLKGILKDKGITNFLIAFSEFIENIPWKEVLCSIRRTQSNIL</sequence>
<accession>A0AAV7IKH9</accession>
<protein>
    <submittedName>
        <fullName evidence="2">Uncharacterized protein</fullName>
    </submittedName>
</protein>
<gene>
    <name evidence="2" type="ORF">KQX54_011106</name>
</gene>